<dbReference type="SUPFAM" id="SSF56219">
    <property type="entry name" value="DNase I-like"/>
    <property type="match status" value="1"/>
</dbReference>
<evidence type="ECO:0000259" key="2">
    <source>
        <dbReference type="PROSITE" id="PS50878"/>
    </source>
</evidence>
<feature type="region of interest" description="Disordered" evidence="1">
    <location>
        <begin position="346"/>
        <end position="372"/>
    </location>
</feature>
<evidence type="ECO:0000313" key="3">
    <source>
        <dbReference type="EMBL" id="SPD32193.1"/>
    </source>
</evidence>
<dbReference type="InterPro" id="IPR043502">
    <property type="entry name" value="DNA/RNA_pol_sf"/>
</dbReference>
<feature type="domain" description="Reverse transcriptase" evidence="2">
    <location>
        <begin position="746"/>
        <end position="998"/>
    </location>
</feature>
<name>A0A2N9J6P2_FAGSY</name>
<dbReference type="PANTHER" id="PTHR33116">
    <property type="entry name" value="REVERSE TRANSCRIPTASE ZINC-BINDING DOMAIN-CONTAINING PROTEIN-RELATED-RELATED"/>
    <property type="match status" value="1"/>
</dbReference>
<dbReference type="PROSITE" id="PS50878">
    <property type="entry name" value="RT_POL"/>
    <property type="match status" value="1"/>
</dbReference>
<feature type="compositionally biased region" description="Polar residues" evidence="1">
    <location>
        <begin position="297"/>
        <end position="306"/>
    </location>
</feature>
<dbReference type="GO" id="GO:0003677">
    <property type="term" value="F:DNA binding"/>
    <property type="evidence" value="ECO:0007669"/>
    <property type="project" value="InterPro"/>
</dbReference>
<proteinExistence type="predicted"/>
<protein>
    <recommendedName>
        <fullName evidence="2">Reverse transcriptase domain-containing protein</fullName>
    </recommendedName>
</protein>
<dbReference type="AlphaFoldDB" id="A0A2N9J6P2"/>
<dbReference type="InterPro" id="IPR020847">
    <property type="entry name" value="AP_endonuclease_F1_BS"/>
</dbReference>
<dbReference type="SUPFAM" id="SSF56672">
    <property type="entry name" value="DNA/RNA polymerases"/>
    <property type="match status" value="1"/>
</dbReference>
<dbReference type="InterPro" id="IPR000477">
    <property type="entry name" value="RT_dom"/>
</dbReference>
<feature type="compositionally biased region" description="Pro residues" evidence="1">
    <location>
        <begin position="69"/>
        <end position="82"/>
    </location>
</feature>
<dbReference type="Pfam" id="PF03372">
    <property type="entry name" value="Exo_endo_phos"/>
    <property type="match status" value="1"/>
</dbReference>
<dbReference type="CDD" id="cd01650">
    <property type="entry name" value="RT_nLTR_like"/>
    <property type="match status" value="1"/>
</dbReference>
<reference evidence="3" key="1">
    <citation type="submission" date="2018-02" db="EMBL/GenBank/DDBJ databases">
        <authorList>
            <person name="Cohen D.B."/>
            <person name="Kent A.D."/>
        </authorList>
    </citation>
    <scope>NUCLEOTIDE SEQUENCE</scope>
</reference>
<dbReference type="Gene3D" id="3.60.10.10">
    <property type="entry name" value="Endonuclease/exonuclease/phosphatase"/>
    <property type="match status" value="1"/>
</dbReference>
<dbReference type="GO" id="GO:0004519">
    <property type="term" value="F:endonuclease activity"/>
    <property type="evidence" value="ECO:0007669"/>
    <property type="project" value="InterPro"/>
</dbReference>
<feature type="region of interest" description="Disordered" evidence="1">
    <location>
        <begin position="52"/>
        <end position="110"/>
    </location>
</feature>
<sequence length="1219" mass="136878">MSTGAPPPPHPYPIPPPPPISPLPGFHFPYACIPPQFTIPCPPHGPPYGWFPTPTMQHTHQQPATTPNIQPPPKPTIIPSPNPTNQTPYTRPQPKTEPTHNKLQKQPPPSFTRIENKMFSITIGGNFIAVLGKGFYAFLRVRQRRAGQFSLNCVKVVRDPLCVQATSSNRRQVEFRDVEPSMGREGSVSKISHADHNSVTTAVNTVLGDIQNIDTDVNAHIILEIKLELLCGLDGIWIVFNAAVGHKAQTKEPVLGLKQRQQRQPTKPKNPVRPTMVWKPKLAPVKPPASHDVDVGGSSSLLGQTNRDVEKSRTIDTAYEPEGKGVEASIVPILVELRVEILAPPSAEGTRRRKSSEEGVTSHGGSEIDSEAGAFLHGDMMPAWGDDDGVDDEVSVVWEDPPPTVGEGKLICWEDENKPLEVAPLAIAAPAVGEMVTGDVSAQEFEQVSGFQPPPSDWVQETMKEFGLVLGASYEGYEEQLMSMLQEIENRSTKSSKGHLLRSWKADIICLQETKPDLITKGLVRNIWGIHHVDWLYLSSMGASGGILLMWDTRVVEKIEDAVGVYFVSCKFRPVINHQEWAFSGVYGPQTDRERLIMWDELAGISSWWEVPWCIGGDLNVVRFPSEKARGHNFTQAMADFSDFISSCGLVDPPLEGGQYTWSNSREEEAMSRLDRFLFTPNWEDQFPSITQHRLPRLLFDHFPLMLECGQFQHGKRPFRFENMWLQVEGFVDHVRSGGVPIIFMALQAMAAFATSLNASFLTLIPKKTEAVEVKDFKPISLVGGMYKIIAKVLANRLRLVLYKLVSPSQNAFVQGRQILDSVLFANEVLDSRLKQGIPGVLCKLDIEKAYDHVNWEFLLYLLRRCGFSTQWCKWIGFCISTVRFSILINGCPQGFFASSRGLRQGNPLSPLLFVLIMEALSRMMVRAIHERRPHRVHGWLESLRRVFTWFEMVSGLEVNLQKSEMVLVGDVQNLEDLVAVLGCKSAALPMIYLGLPLDAKFNSKLIWNPIIEKMERRLGGWKRLYLSKGGKLILIKSDQPKFHLVNWAKVCEPIENGGLGVKNLRLFNQSLLGKWLWRYGKEKDAFWRQVVEVKYESLWGGWSSKLCRGAYGGAFPELFSIAADKEAAVADYLMIRNGNIHWEVTFERNLQDWEIDSLTSFLDRIYSASLNGSGVDQMCWQQDGKLGFTVKSYYSSLNASPPNQFPWKAIGRPKSLLE</sequence>
<dbReference type="EMBL" id="OIVN01006393">
    <property type="protein sequence ID" value="SPD32193.1"/>
    <property type="molecule type" value="Genomic_DNA"/>
</dbReference>
<dbReference type="PANTHER" id="PTHR33116:SF78">
    <property type="entry name" value="OS12G0587133 PROTEIN"/>
    <property type="match status" value="1"/>
</dbReference>
<dbReference type="InterPro" id="IPR036691">
    <property type="entry name" value="Endo/exonu/phosph_ase_sf"/>
</dbReference>
<dbReference type="Pfam" id="PF00078">
    <property type="entry name" value="RVT_1"/>
    <property type="match status" value="1"/>
</dbReference>
<feature type="region of interest" description="Disordered" evidence="1">
    <location>
        <begin position="254"/>
        <end position="309"/>
    </location>
</feature>
<dbReference type="InterPro" id="IPR005135">
    <property type="entry name" value="Endo/exonuclease/phosphatase"/>
</dbReference>
<organism evidence="3">
    <name type="scientific">Fagus sylvatica</name>
    <name type="common">Beechnut</name>
    <dbReference type="NCBI Taxonomy" id="28930"/>
    <lineage>
        <taxon>Eukaryota</taxon>
        <taxon>Viridiplantae</taxon>
        <taxon>Streptophyta</taxon>
        <taxon>Embryophyta</taxon>
        <taxon>Tracheophyta</taxon>
        <taxon>Spermatophyta</taxon>
        <taxon>Magnoliopsida</taxon>
        <taxon>eudicotyledons</taxon>
        <taxon>Gunneridae</taxon>
        <taxon>Pentapetalae</taxon>
        <taxon>rosids</taxon>
        <taxon>fabids</taxon>
        <taxon>Fagales</taxon>
        <taxon>Fagaceae</taxon>
        <taxon>Fagus</taxon>
    </lineage>
</organism>
<dbReference type="GO" id="GO:0006281">
    <property type="term" value="P:DNA repair"/>
    <property type="evidence" value="ECO:0007669"/>
    <property type="project" value="InterPro"/>
</dbReference>
<gene>
    <name evidence="3" type="ORF">FSB_LOCUS60075</name>
</gene>
<evidence type="ECO:0000256" key="1">
    <source>
        <dbReference type="SAM" id="MobiDB-lite"/>
    </source>
</evidence>
<accession>A0A2N9J6P2</accession>
<dbReference type="PROSITE" id="PS00726">
    <property type="entry name" value="AP_NUCLEASE_F1_1"/>
    <property type="match status" value="1"/>
</dbReference>